<feature type="domain" description="Peptidase C14 caspase" evidence="2">
    <location>
        <begin position="31"/>
        <end position="297"/>
    </location>
</feature>
<evidence type="ECO:0000313" key="4">
    <source>
        <dbReference type="Proteomes" id="UP000250043"/>
    </source>
</evidence>
<keyword evidence="4" id="KW-1185">Reference proteome</keyword>
<accession>A0A8E2DNL8</accession>
<dbReference type="GO" id="GO:0004197">
    <property type="term" value="F:cysteine-type endopeptidase activity"/>
    <property type="evidence" value="ECO:0007669"/>
    <property type="project" value="InterPro"/>
</dbReference>
<sequence length="331" mass="36894">MSPQHPGNHNSVSPSRKALCVAVQYSELANSYPDARLWSTFTDPELIRNLLIETYKWNSNDITVLKDDHGPPDKIPSRKNILREMKNLVSGAKKGDRFLFSFSGHGDQVPNTNGTEADNMDEVIWPSDVALHGDDWLAAKQQNYIIDDDIHRILVEHLPEGSSIVMIFDHCHSGTAADLPIEAEFDRASSTKTTSITTKHFVRGKSVVEVHTLEHDTKSGTRKRKSVRTQDTGKFHQALAMSDFQASVESWSACRDNELTFDTGSGGLLVRGFTETLTRRPNPTHGELLVALNHYLVDQAKGHTIIDKIHPELGMEVIIAGESYPNVILSY</sequence>
<reference evidence="3 4" key="1">
    <citation type="submission" date="2016-07" db="EMBL/GenBank/DDBJ databases">
        <title>Draft genome of the white-rot fungus Obba rivulosa 3A-2.</title>
        <authorList>
            <consortium name="DOE Joint Genome Institute"/>
            <person name="Miettinen O."/>
            <person name="Riley R."/>
            <person name="Acob R."/>
            <person name="Barry K."/>
            <person name="Cullen D."/>
            <person name="De Vries R."/>
            <person name="Hainaut M."/>
            <person name="Hatakka A."/>
            <person name="Henrissat B."/>
            <person name="Hilden K."/>
            <person name="Kuo R."/>
            <person name="Labutti K."/>
            <person name="Lipzen A."/>
            <person name="Makela M.R."/>
            <person name="Sandor L."/>
            <person name="Spatafora J.W."/>
            <person name="Grigoriev I.V."/>
            <person name="Hibbett D.S."/>
        </authorList>
    </citation>
    <scope>NUCLEOTIDE SEQUENCE [LARGE SCALE GENOMIC DNA]</scope>
    <source>
        <strain evidence="3 4">3A-2</strain>
    </source>
</reference>
<dbReference type="PANTHER" id="PTHR48104:SF30">
    <property type="entry name" value="METACASPASE-1"/>
    <property type="match status" value="1"/>
</dbReference>
<dbReference type="GO" id="GO:0005737">
    <property type="term" value="C:cytoplasm"/>
    <property type="evidence" value="ECO:0007669"/>
    <property type="project" value="TreeGrafter"/>
</dbReference>
<dbReference type="GO" id="GO:0006508">
    <property type="term" value="P:proteolysis"/>
    <property type="evidence" value="ECO:0007669"/>
    <property type="project" value="InterPro"/>
</dbReference>
<organism evidence="3 4">
    <name type="scientific">Obba rivulosa</name>
    <dbReference type="NCBI Taxonomy" id="1052685"/>
    <lineage>
        <taxon>Eukaryota</taxon>
        <taxon>Fungi</taxon>
        <taxon>Dikarya</taxon>
        <taxon>Basidiomycota</taxon>
        <taxon>Agaricomycotina</taxon>
        <taxon>Agaricomycetes</taxon>
        <taxon>Polyporales</taxon>
        <taxon>Gelatoporiaceae</taxon>
        <taxon>Obba</taxon>
    </lineage>
</organism>
<dbReference type="AlphaFoldDB" id="A0A8E2DNL8"/>
<evidence type="ECO:0000256" key="1">
    <source>
        <dbReference type="ARBA" id="ARBA00009005"/>
    </source>
</evidence>
<dbReference type="PANTHER" id="PTHR48104">
    <property type="entry name" value="METACASPASE-4"/>
    <property type="match status" value="1"/>
</dbReference>
<comment type="similarity">
    <text evidence="1">Belongs to the peptidase C14B family.</text>
</comment>
<dbReference type="Proteomes" id="UP000250043">
    <property type="component" value="Unassembled WGS sequence"/>
</dbReference>
<proteinExistence type="inferred from homology"/>
<protein>
    <recommendedName>
        <fullName evidence="2">Peptidase C14 caspase domain-containing protein</fullName>
    </recommendedName>
</protein>
<dbReference type="Gene3D" id="3.40.50.12660">
    <property type="match status" value="1"/>
</dbReference>
<dbReference type="InterPro" id="IPR011600">
    <property type="entry name" value="Pept_C14_caspase"/>
</dbReference>
<gene>
    <name evidence="3" type="ORF">OBBRIDRAFT_605782</name>
</gene>
<dbReference type="Pfam" id="PF00656">
    <property type="entry name" value="Peptidase_C14"/>
    <property type="match status" value="1"/>
</dbReference>
<dbReference type="InterPro" id="IPR050452">
    <property type="entry name" value="Metacaspase"/>
</dbReference>
<evidence type="ECO:0000313" key="3">
    <source>
        <dbReference type="EMBL" id="OCH90343.1"/>
    </source>
</evidence>
<evidence type="ECO:0000259" key="2">
    <source>
        <dbReference type="Pfam" id="PF00656"/>
    </source>
</evidence>
<dbReference type="OrthoDB" id="3223806at2759"/>
<name>A0A8E2DNL8_9APHY</name>
<dbReference type="EMBL" id="KV722406">
    <property type="protein sequence ID" value="OCH90343.1"/>
    <property type="molecule type" value="Genomic_DNA"/>
</dbReference>